<evidence type="ECO:0000256" key="3">
    <source>
        <dbReference type="ARBA" id="ARBA00022475"/>
    </source>
</evidence>
<comment type="subcellular location">
    <subcellularLocation>
        <location evidence="1">Cell membrane</location>
        <topology evidence="1">Multi-pass membrane protein</topology>
    </subcellularLocation>
</comment>
<proteinExistence type="predicted"/>
<keyword evidence="7 8" id="KW-0472">Membrane</keyword>
<gene>
    <name evidence="10" type="ORF">H7R52_13780</name>
</gene>
<protein>
    <submittedName>
        <fullName evidence="10">ABC transporter permease subunit</fullName>
    </submittedName>
</protein>
<dbReference type="CDD" id="cd06261">
    <property type="entry name" value="TM_PBP2"/>
    <property type="match status" value="2"/>
</dbReference>
<accession>A0A923NGT2</accession>
<dbReference type="InterPro" id="IPR000515">
    <property type="entry name" value="MetI-like"/>
</dbReference>
<evidence type="ECO:0000313" key="11">
    <source>
        <dbReference type="Proteomes" id="UP000650485"/>
    </source>
</evidence>
<dbReference type="PANTHER" id="PTHR30614:SF0">
    <property type="entry name" value="L-CYSTINE TRANSPORT SYSTEM PERMEASE PROTEIN TCYL"/>
    <property type="match status" value="1"/>
</dbReference>
<dbReference type="AlphaFoldDB" id="A0A923NGT2"/>
<dbReference type="NCBIfam" id="TIGR01726">
    <property type="entry name" value="HEQRo_perm_3TM"/>
    <property type="match status" value="1"/>
</dbReference>
<dbReference type="SUPFAM" id="SSF52540">
    <property type="entry name" value="P-loop containing nucleoside triphosphate hydrolases"/>
    <property type="match status" value="1"/>
</dbReference>
<keyword evidence="3" id="KW-1003">Cell membrane</keyword>
<keyword evidence="5" id="KW-0029">Amino-acid transport</keyword>
<dbReference type="GO" id="GO:0022857">
    <property type="term" value="F:transmembrane transporter activity"/>
    <property type="evidence" value="ECO:0007669"/>
    <property type="project" value="InterPro"/>
</dbReference>
<sequence length="245" mass="26767">MLEIKNLAKSYDTRTIFKNMNLTVNDGEVLSIVGPSGNRWQTMRKIVLPQVVKIVMPSVGNEVVTLVKDTSLVYVIGLGDLMRAGNIAASRDVTLAPYLLVGLRGTPLLLQIVFVYYGLSLAHIVTFPRFEAAVITFIINYAAYFAEIFRGGLQSIPQGQYDGAKVLGLTAGNGVQGMDYMMQIMPSLLDGLKMTIGVFALTLIGSVPLGILVALALKSDIFLLRWVTNGYIWVMQTIGLDEPHP</sequence>
<keyword evidence="2" id="KW-0813">Transport</keyword>
<evidence type="ECO:0000256" key="5">
    <source>
        <dbReference type="ARBA" id="ARBA00022970"/>
    </source>
</evidence>
<dbReference type="Gene3D" id="1.10.3720.10">
    <property type="entry name" value="MetI-like"/>
    <property type="match status" value="3"/>
</dbReference>
<feature type="transmembrane region" description="Helical" evidence="8">
    <location>
        <begin position="108"/>
        <end position="126"/>
    </location>
</feature>
<evidence type="ECO:0000256" key="7">
    <source>
        <dbReference type="ARBA" id="ARBA00023136"/>
    </source>
</evidence>
<evidence type="ECO:0000256" key="4">
    <source>
        <dbReference type="ARBA" id="ARBA00022692"/>
    </source>
</evidence>
<feature type="transmembrane region" description="Helical" evidence="8">
    <location>
        <begin position="191"/>
        <end position="217"/>
    </location>
</feature>
<dbReference type="Proteomes" id="UP000650485">
    <property type="component" value="Unassembled WGS sequence"/>
</dbReference>
<dbReference type="InterPro" id="IPR010065">
    <property type="entry name" value="AA_ABC_transptr_permease_3TM"/>
</dbReference>
<dbReference type="Pfam" id="PF00528">
    <property type="entry name" value="BPD_transp_1"/>
    <property type="match status" value="1"/>
</dbReference>
<dbReference type="InterPro" id="IPR035906">
    <property type="entry name" value="MetI-like_sf"/>
</dbReference>
<organism evidence="10 11">
    <name type="scientific">Weissella confusa</name>
    <name type="common">Lactobacillus confusus</name>
    <dbReference type="NCBI Taxonomy" id="1583"/>
    <lineage>
        <taxon>Bacteria</taxon>
        <taxon>Bacillati</taxon>
        <taxon>Bacillota</taxon>
        <taxon>Bacilli</taxon>
        <taxon>Lactobacillales</taxon>
        <taxon>Lactobacillaceae</taxon>
        <taxon>Weissella</taxon>
    </lineage>
</organism>
<keyword evidence="4 8" id="KW-0812">Transmembrane</keyword>
<feature type="transmembrane region" description="Helical" evidence="8">
    <location>
        <begin position="132"/>
        <end position="149"/>
    </location>
</feature>
<evidence type="ECO:0000256" key="2">
    <source>
        <dbReference type="ARBA" id="ARBA00022448"/>
    </source>
</evidence>
<dbReference type="GO" id="GO:0006865">
    <property type="term" value="P:amino acid transport"/>
    <property type="evidence" value="ECO:0007669"/>
    <property type="project" value="UniProtKB-KW"/>
</dbReference>
<evidence type="ECO:0000256" key="1">
    <source>
        <dbReference type="ARBA" id="ARBA00004651"/>
    </source>
</evidence>
<evidence type="ECO:0000256" key="6">
    <source>
        <dbReference type="ARBA" id="ARBA00022989"/>
    </source>
</evidence>
<dbReference type="Gene3D" id="3.40.50.300">
    <property type="entry name" value="P-loop containing nucleotide triphosphate hydrolases"/>
    <property type="match status" value="1"/>
</dbReference>
<reference evidence="10" key="1">
    <citation type="submission" date="2020-08" db="EMBL/GenBank/DDBJ databases">
        <title>Complete genome sequence of Weissella confusa strain FS54 provides insights into metabolic potential.</title>
        <authorList>
            <person name="Fhoula I."/>
            <person name="Najjari A."/>
            <person name="Lekired A."/>
            <person name="Bessrour-Aouam N."/>
            <person name="Jaballah S."/>
            <person name="Klibi N."/>
            <person name="Ouzari H.-I."/>
        </authorList>
    </citation>
    <scope>NUCLEOTIDE SEQUENCE</scope>
    <source>
        <strain evidence="10">FS54</strain>
    </source>
</reference>
<dbReference type="PANTHER" id="PTHR30614">
    <property type="entry name" value="MEMBRANE COMPONENT OF AMINO ACID ABC TRANSPORTER"/>
    <property type="match status" value="1"/>
</dbReference>
<name>A0A923NGT2_WEICO</name>
<dbReference type="EMBL" id="JACSZT010000009">
    <property type="protein sequence ID" value="MBC6499425.1"/>
    <property type="molecule type" value="Genomic_DNA"/>
</dbReference>
<evidence type="ECO:0000256" key="8">
    <source>
        <dbReference type="SAM" id="Phobius"/>
    </source>
</evidence>
<dbReference type="GO" id="GO:0043190">
    <property type="term" value="C:ATP-binding cassette (ABC) transporter complex"/>
    <property type="evidence" value="ECO:0007669"/>
    <property type="project" value="InterPro"/>
</dbReference>
<evidence type="ECO:0000313" key="10">
    <source>
        <dbReference type="EMBL" id="MBC6499425.1"/>
    </source>
</evidence>
<dbReference type="InterPro" id="IPR043429">
    <property type="entry name" value="ArtM/GltK/GlnP/TcyL/YhdX-like"/>
</dbReference>
<dbReference type="SUPFAM" id="SSF161098">
    <property type="entry name" value="MetI-like"/>
    <property type="match status" value="3"/>
</dbReference>
<keyword evidence="6 8" id="KW-1133">Transmembrane helix</keyword>
<evidence type="ECO:0000259" key="9">
    <source>
        <dbReference type="Pfam" id="PF00528"/>
    </source>
</evidence>
<feature type="domain" description="ABC transmembrane type-1" evidence="9">
    <location>
        <begin position="38"/>
        <end position="110"/>
    </location>
</feature>
<dbReference type="InterPro" id="IPR027417">
    <property type="entry name" value="P-loop_NTPase"/>
</dbReference>
<comment type="caution">
    <text evidence="10">The sequence shown here is derived from an EMBL/GenBank/DDBJ whole genome shotgun (WGS) entry which is preliminary data.</text>
</comment>